<organism evidence="2 3">
    <name type="scientific">Mya arenaria</name>
    <name type="common">Soft-shell clam</name>
    <dbReference type="NCBI Taxonomy" id="6604"/>
    <lineage>
        <taxon>Eukaryota</taxon>
        <taxon>Metazoa</taxon>
        <taxon>Spiralia</taxon>
        <taxon>Lophotrochozoa</taxon>
        <taxon>Mollusca</taxon>
        <taxon>Bivalvia</taxon>
        <taxon>Autobranchia</taxon>
        <taxon>Heteroconchia</taxon>
        <taxon>Euheterodonta</taxon>
        <taxon>Imparidentia</taxon>
        <taxon>Neoheterodontei</taxon>
        <taxon>Myida</taxon>
        <taxon>Myoidea</taxon>
        <taxon>Myidae</taxon>
        <taxon>Mya</taxon>
    </lineage>
</organism>
<accession>A0ABY7FSM6</accession>
<evidence type="ECO:0000313" key="3">
    <source>
        <dbReference type="Proteomes" id="UP001164746"/>
    </source>
</evidence>
<dbReference type="Gene3D" id="3.40.140.10">
    <property type="entry name" value="Cytidine Deaminase, domain 2"/>
    <property type="match status" value="1"/>
</dbReference>
<feature type="compositionally biased region" description="Basic and acidic residues" evidence="1">
    <location>
        <begin position="83"/>
        <end position="98"/>
    </location>
</feature>
<feature type="region of interest" description="Disordered" evidence="1">
    <location>
        <begin position="82"/>
        <end position="102"/>
    </location>
</feature>
<sequence length="328" mass="37144">MEVTEEERNVMSEFFDACSKGNQCMYKTPRSLPIPNSGIRGKNKTSSTYDVEKRESGHGDDGSAPLELFKLSDPQYLSILVSEARKEKKQPSPNADRRRQMRKPVVTLFKDQYDPFKLIPCLPFSSDKPPPFKVEIHCSSLMIMDMHSHISKTEVIGMLGGRYCPGRGKLTVVQAIPCKSVSTGMQCEMDPDIPYKFDFSQYPCSEEDVTKVIQCAKMLVSTYRKDPNHVDLGLAYTLTHYPDAKHRHMSCLDKMLESLEAYDVLYDQGFLISSLRAEFSHLSHSTLSIDFANSELRHHCRIKVDIQRGNLATAVDFGRKWDRTGVGG</sequence>
<evidence type="ECO:0000256" key="1">
    <source>
        <dbReference type="SAM" id="MobiDB-lite"/>
    </source>
</evidence>
<evidence type="ECO:0000313" key="2">
    <source>
        <dbReference type="EMBL" id="WAR24284.1"/>
    </source>
</evidence>
<protein>
    <submittedName>
        <fullName evidence="2">MYSM1-like protein</fullName>
    </submittedName>
</protein>
<name>A0ABY7FSM6_MYAAR</name>
<keyword evidence="3" id="KW-1185">Reference proteome</keyword>
<feature type="non-terminal residue" evidence="2">
    <location>
        <position position="328"/>
    </location>
</feature>
<reference evidence="2" key="1">
    <citation type="submission" date="2022-11" db="EMBL/GenBank/DDBJ databases">
        <title>Centuries of genome instability and evolution in soft-shell clam transmissible cancer (bioRxiv).</title>
        <authorList>
            <person name="Hart S.F.M."/>
            <person name="Yonemitsu M.A."/>
            <person name="Giersch R.M."/>
            <person name="Beal B.F."/>
            <person name="Arriagada G."/>
            <person name="Davis B.W."/>
            <person name="Ostrander E.A."/>
            <person name="Goff S.P."/>
            <person name="Metzger M.J."/>
        </authorList>
    </citation>
    <scope>NUCLEOTIDE SEQUENCE</scope>
    <source>
        <strain evidence="2">MELC-2E11</strain>
        <tissue evidence="2">Siphon/mantle</tissue>
    </source>
</reference>
<dbReference type="EMBL" id="CP111024">
    <property type="protein sequence ID" value="WAR24284.1"/>
    <property type="molecule type" value="Genomic_DNA"/>
</dbReference>
<feature type="compositionally biased region" description="Basic and acidic residues" evidence="1">
    <location>
        <begin position="50"/>
        <end position="61"/>
    </location>
</feature>
<gene>
    <name evidence="2" type="ORF">MAR_037953</name>
</gene>
<feature type="region of interest" description="Disordered" evidence="1">
    <location>
        <begin position="29"/>
        <end position="65"/>
    </location>
</feature>
<proteinExistence type="predicted"/>
<dbReference type="Proteomes" id="UP001164746">
    <property type="component" value="Chromosome 13"/>
</dbReference>